<dbReference type="Proteomes" id="UP000297814">
    <property type="component" value="Unassembled WGS sequence"/>
</dbReference>
<evidence type="ECO:0000313" key="3">
    <source>
        <dbReference type="Proteomes" id="UP000297814"/>
    </source>
</evidence>
<accession>A0A4Z1GKV9</accession>
<keyword evidence="1" id="KW-0732">Signal</keyword>
<protein>
    <submittedName>
        <fullName evidence="2">Uncharacterized protein</fullName>
    </submittedName>
</protein>
<sequence length="451" mass="50134">MRPLDINIFAGILLFLSRFHLVAAGAVFIEPYAKIVQFRATVVVPKAPTVLQATGIQSFWPAIEPENSNSILQIVYANEGDTLGRWSFFEYFQLGNASAGGERIHGKNINVYPGDLISNGFISMDSSEQWKGPTKSYKWFVNWMVRRGAEGMANGEVDFMGNVTVDLSPYPDIGDFTQAILATELNRAAKWEMGPLDWKNVLIQIEGTNMDWCSVDKLILSDVTLSNIEAFQATLQVPSPPTALQGHGPDWKIQATWAGMQPTDQSCVLQNVVGNAGNEVGCWSHIPSFYDGATKPSWTEIYFEEKQRKVYPGDQITSLWTLDEISNKWLDTWSVIPGQIGASKGEVPYGGNYTFDGSKFEPKVPDVTEVLLAIEHVSIGNGTDPGWDSGAVTFKNILIESVSTKDWCNHENPETWHPQDVKILDISTPFILTVRNGKRTCYIPWLVVDSN</sequence>
<feature type="chain" id="PRO_5021439368" evidence="1">
    <location>
        <begin position="25"/>
        <end position="451"/>
    </location>
</feature>
<organism evidence="2 3">
    <name type="scientific">Botrytis hyacinthi</name>
    <dbReference type="NCBI Taxonomy" id="278943"/>
    <lineage>
        <taxon>Eukaryota</taxon>
        <taxon>Fungi</taxon>
        <taxon>Dikarya</taxon>
        <taxon>Ascomycota</taxon>
        <taxon>Pezizomycotina</taxon>
        <taxon>Leotiomycetes</taxon>
        <taxon>Helotiales</taxon>
        <taxon>Sclerotiniaceae</taxon>
        <taxon>Botrytis</taxon>
    </lineage>
</organism>
<gene>
    <name evidence="2" type="ORF">BHYA_0199g00110</name>
</gene>
<evidence type="ECO:0000313" key="2">
    <source>
        <dbReference type="EMBL" id="TGO34387.1"/>
    </source>
</evidence>
<dbReference type="EMBL" id="PQXK01000199">
    <property type="protein sequence ID" value="TGO34387.1"/>
    <property type="molecule type" value="Genomic_DNA"/>
</dbReference>
<keyword evidence="3" id="KW-1185">Reference proteome</keyword>
<comment type="caution">
    <text evidence="2">The sequence shown here is derived from an EMBL/GenBank/DDBJ whole genome shotgun (WGS) entry which is preliminary data.</text>
</comment>
<dbReference type="AlphaFoldDB" id="A0A4Z1GKV9"/>
<name>A0A4Z1GKV9_9HELO</name>
<feature type="signal peptide" evidence="1">
    <location>
        <begin position="1"/>
        <end position="24"/>
    </location>
</feature>
<evidence type="ECO:0000256" key="1">
    <source>
        <dbReference type="SAM" id="SignalP"/>
    </source>
</evidence>
<proteinExistence type="predicted"/>
<reference evidence="2 3" key="1">
    <citation type="submission" date="2017-12" db="EMBL/GenBank/DDBJ databases">
        <title>Comparative genomics of Botrytis spp.</title>
        <authorList>
            <person name="Valero-Jimenez C.A."/>
            <person name="Tapia P."/>
            <person name="Veloso J."/>
            <person name="Silva-Moreno E."/>
            <person name="Staats M."/>
            <person name="Valdes J.H."/>
            <person name="Van Kan J.A.L."/>
        </authorList>
    </citation>
    <scope>NUCLEOTIDE SEQUENCE [LARGE SCALE GENOMIC DNA]</scope>
    <source>
        <strain evidence="2 3">Bh0001</strain>
    </source>
</reference>